<dbReference type="PRINTS" id="PR00080">
    <property type="entry name" value="SDRFAMILY"/>
</dbReference>
<dbReference type="GO" id="GO:0004316">
    <property type="term" value="F:3-oxoacyl-[acyl-carrier-protein] reductase (NADPH) activity"/>
    <property type="evidence" value="ECO:0007669"/>
    <property type="project" value="UniProtKB-EC"/>
</dbReference>
<accession>A0ABS6Q4P7</accession>
<dbReference type="InterPro" id="IPR036291">
    <property type="entry name" value="NAD(P)-bd_dom_sf"/>
</dbReference>
<dbReference type="EMBL" id="JABWRZ020000001">
    <property type="protein sequence ID" value="MBV4489152.1"/>
    <property type="molecule type" value="Genomic_DNA"/>
</dbReference>
<name>A0ABS6Q4P7_9PSED</name>
<protein>
    <submittedName>
        <fullName evidence="3">3-oxoacyl-ACP reductase FabG</fullName>
        <ecNumber evidence="3">1.1.1.100</ecNumber>
    </submittedName>
</protein>
<dbReference type="SUPFAM" id="SSF51735">
    <property type="entry name" value="NAD(P)-binding Rossmann-fold domains"/>
    <property type="match status" value="1"/>
</dbReference>
<evidence type="ECO:0000313" key="3">
    <source>
        <dbReference type="EMBL" id="MBV4489152.1"/>
    </source>
</evidence>
<dbReference type="InterPro" id="IPR057326">
    <property type="entry name" value="KR_dom"/>
</dbReference>
<dbReference type="InterPro" id="IPR050259">
    <property type="entry name" value="SDR"/>
</dbReference>
<evidence type="ECO:0000259" key="2">
    <source>
        <dbReference type="SMART" id="SM00822"/>
    </source>
</evidence>
<organism evidence="3 4">
    <name type="scientific">Pseudomonas oryzicola</name>
    <dbReference type="NCBI Taxonomy" id="485876"/>
    <lineage>
        <taxon>Bacteria</taxon>
        <taxon>Pseudomonadati</taxon>
        <taxon>Pseudomonadota</taxon>
        <taxon>Gammaproteobacteria</taxon>
        <taxon>Pseudomonadales</taxon>
        <taxon>Pseudomonadaceae</taxon>
        <taxon>Pseudomonas</taxon>
    </lineage>
</organism>
<dbReference type="PROSITE" id="PS00061">
    <property type="entry name" value="ADH_SHORT"/>
    <property type="match status" value="1"/>
</dbReference>
<feature type="domain" description="Ketoreductase" evidence="2">
    <location>
        <begin position="10"/>
        <end position="190"/>
    </location>
</feature>
<evidence type="ECO:0000313" key="4">
    <source>
        <dbReference type="Proteomes" id="UP000609530"/>
    </source>
</evidence>
<dbReference type="PRINTS" id="PR00081">
    <property type="entry name" value="GDHRDH"/>
</dbReference>
<dbReference type="PANTHER" id="PTHR42879:SF2">
    <property type="entry name" value="3-OXOACYL-[ACYL-CARRIER-PROTEIN] REDUCTASE FABG"/>
    <property type="match status" value="1"/>
</dbReference>
<comment type="caution">
    <text evidence="3">The sequence shown here is derived from an EMBL/GenBank/DDBJ whole genome shotgun (WGS) entry which is preliminary data.</text>
</comment>
<evidence type="ECO:0000256" key="1">
    <source>
        <dbReference type="ARBA" id="ARBA00006484"/>
    </source>
</evidence>
<dbReference type="NCBIfam" id="NF009466">
    <property type="entry name" value="PRK12826.1-2"/>
    <property type="match status" value="1"/>
</dbReference>
<gene>
    <name evidence="3" type="primary">fabG</name>
    <name evidence="3" type="ORF">HU760_000935</name>
</gene>
<keyword evidence="4" id="KW-1185">Reference proteome</keyword>
<dbReference type="RefSeq" id="WP_186671724.1">
    <property type="nucleotide sequence ID" value="NZ_JABWRZ020000001.1"/>
</dbReference>
<proteinExistence type="inferred from homology"/>
<dbReference type="InterPro" id="IPR020904">
    <property type="entry name" value="Sc_DH/Rdtase_CS"/>
</dbReference>
<keyword evidence="3" id="KW-0560">Oxidoreductase</keyword>
<sequence>MDVQQLGKGKWILISGGTRGIGRALVQQLAREGYEVAFTYQSSADAARQLEQEVAANGGRAHGHACDGRDFQSVSSLCEQLVKDLGGPYGLINNMGVTGDQLLFNLDVERYRDVVATNLDSAVYFSKSLAPAMAGERRGKILHMSSVSGVKGNKGQLGYSATKAAMIGITKTMALELARFKINVNAIAPGYIATDMIDQIPDHVRKSITDNIPLKRFGEVHEVAALASFLLSPQADYITGQTFLIDGGLTA</sequence>
<dbReference type="PANTHER" id="PTHR42879">
    <property type="entry name" value="3-OXOACYL-(ACYL-CARRIER-PROTEIN) REDUCTASE"/>
    <property type="match status" value="1"/>
</dbReference>
<dbReference type="EC" id="1.1.1.100" evidence="3"/>
<dbReference type="InterPro" id="IPR002347">
    <property type="entry name" value="SDR_fam"/>
</dbReference>
<dbReference type="Pfam" id="PF13561">
    <property type="entry name" value="adh_short_C2"/>
    <property type="match status" value="1"/>
</dbReference>
<dbReference type="Gene3D" id="3.40.50.720">
    <property type="entry name" value="NAD(P)-binding Rossmann-like Domain"/>
    <property type="match status" value="1"/>
</dbReference>
<reference evidence="3 4" key="1">
    <citation type="journal article" date="2020" name="Microorganisms">
        <title>Reliable Identification of Environmental Pseudomonas Isolates Using the rpoD Gene.</title>
        <authorList>
            <consortium name="The Broad Institute Genome Sequencing Platform"/>
            <person name="Girard L."/>
            <person name="Lood C."/>
            <person name="Rokni-Zadeh H."/>
            <person name="van Noort V."/>
            <person name="Lavigne R."/>
            <person name="De Mot R."/>
        </authorList>
    </citation>
    <scope>NUCLEOTIDE SEQUENCE [LARGE SCALE GENOMIC DNA]</scope>
    <source>
        <strain evidence="3 4">RD9SR1</strain>
    </source>
</reference>
<comment type="similarity">
    <text evidence="1">Belongs to the short-chain dehydrogenases/reductases (SDR) family.</text>
</comment>
<dbReference type="SMART" id="SM00822">
    <property type="entry name" value="PKS_KR"/>
    <property type="match status" value="1"/>
</dbReference>
<dbReference type="Proteomes" id="UP000609530">
    <property type="component" value="Unassembled WGS sequence"/>
</dbReference>